<keyword evidence="2 5" id="KW-0799">Topoisomerase</keyword>
<evidence type="ECO:0000256" key="5">
    <source>
        <dbReference type="RuleBase" id="RU362092"/>
    </source>
</evidence>
<accession>A0A821Y7R4</accession>
<dbReference type="InterPro" id="IPR023405">
    <property type="entry name" value="Topo_IA_core_domain"/>
</dbReference>
<dbReference type="Pfam" id="PF01751">
    <property type="entry name" value="Toprim"/>
    <property type="match status" value="1"/>
</dbReference>
<evidence type="ECO:0000256" key="4">
    <source>
        <dbReference type="ARBA" id="ARBA00023235"/>
    </source>
</evidence>
<dbReference type="AlphaFoldDB" id="A0A821Y7R4"/>
<keyword evidence="4 5" id="KW-0413">Isomerase</keyword>
<evidence type="ECO:0000313" key="7">
    <source>
        <dbReference type="EMBL" id="CAF4953798.1"/>
    </source>
</evidence>
<dbReference type="GO" id="GO:0006265">
    <property type="term" value="P:DNA topological change"/>
    <property type="evidence" value="ECO:0007669"/>
    <property type="project" value="InterPro"/>
</dbReference>
<evidence type="ECO:0000256" key="3">
    <source>
        <dbReference type="ARBA" id="ARBA00023125"/>
    </source>
</evidence>
<dbReference type="InterPro" id="IPR006171">
    <property type="entry name" value="TOPRIM_dom"/>
</dbReference>
<dbReference type="SMART" id="SM00493">
    <property type="entry name" value="TOPRIM"/>
    <property type="match status" value="1"/>
</dbReference>
<dbReference type="CDD" id="cd03362">
    <property type="entry name" value="TOPRIM_TopoIA_TopoIII"/>
    <property type="match status" value="1"/>
</dbReference>
<comment type="similarity">
    <text evidence="1 5">Belongs to the type IA topoisomerase family.</text>
</comment>
<dbReference type="GO" id="GO:0005634">
    <property type="term" value="C:nucleus"/>
    <property type="evidence" value="ECO:0007669"/>
    <property type="project" value="TreeGrafter"/>
</dbReference>
<evidence type="ECO:0000313" key="8">
    <source>
        <dbReference type="Proteomes" id="UP000663848"/>
    </source>
</evidence>
<sequence>MHRVLNVAEKNDAAKSLARLLSKNSASMREGFSRFNKIYEFNYQLFNQPVQMIFTSVSGHIMNCDFTAAHNSWAQTDPVILFDATIQKKVTDRALDIEKTIKREVVKCQTLIIWTDCDREGENIGFEVINLCRPLKANLKIYRARFSEITFNSATRALTNLIQPDER</sequence>
<comment type="function">
    <text evidence="5">Introduces a single-strand break via transesterification at a target site in duplex DNA. Releases the supercoiling and torsional tension of DNA introduced during the DNA replication and transcription by transiently cleaving and rejoining one strand of the DNA duplex. The scissile phosphodiester is attacked by the catalytic tyrosine of the enzyme, resulting in the formation of a DNA-(5'-phosphotyrosyl)-enzyme intermediate and the expulsion of a 3'-OH DNA strand.</text>
</comment>
<dbReference type="GO" id="GO:0003917">
    <property type="term" value="F:DNA topoisomerase type I (single strand cut, ATP-independent) activity"/>
    <property type="evidence" value="ECO:0007669"/>
    <property type="project" value="UniProtKB-EC"/>
</dbReference>
<dbReference type="GO" id="GO:0003677">
    <property type="term" value="F:DNA binding"/>
    <property type="evidence" value="ECO:0007669"/>
    <property type="project" value="UniProtKB-KW"/>
</dbReference>
<evidence type="ECO:0000259" key="6">
    <source>
        <dbReference type="PROSITE" id="PS50880"/>
    </source>
</evidence>
<proteinExistence type="inferred from homology"/>
<keyword evidence="3 5" id="KW-0238">DNA-binding</keyword>
<comment type="caution">
    <text evidence="7">The sequence shown here is derived from an EMBL/GenBank/DDBJ whole genome shotgun (WGS) entry which is preliminary data.</text>
</comment>
<comment type="catalytic activity">
    <reaction evidence="5">
        <text>ATP-independent breakage of single-stranded DNA, followed by passage and rejoining.</text>
        <dbReference type="EC" id="5.6.2.1"/>
    </reaction>
</comment>
<name>A0A821Y7R4_9BILA</name>
<evidence type="ECO:0000256" key="1">
    <source>
        <dbReference type="ARBA" id="ARBA00009446"/>
    </source>
</evidence>
<dbReference type="GO" id="GO:0006310">
    <property type="term" value="P:DNA recombination"/>
    <property type="evidence" value="ECO:0007669"/>
    <property type="project" value="TreeGrafter"/>
</dbReference>
<dbReference type="PANTHER" id="PTHR11390">
    <property type="entry name" value="PROKARYOTIC DNA TOPOISOMERASE"/>
    <property type="match status" value="1"/>
</dbReference>
<organism evidence="7 8">
    <name type="scientific">Rotaria socialis</name>
    <dbReference type="NCBI Taxonomy" id="392032"/>
    <lineage>
        <taxon>Eukaryota</taxon>
        <taxon>Metazoa</taxon>
        <taxon>Spiralia</taxon>
        <taxon>Gnathifera</taxon>
        <taxon>Rotifera</taxon>
        <taxon>Eurotatoria</taxon>
        <taxon>Bdelloidea</taxon>
        <taxon>Philodinida</taxon>
        <taxon>Philodinidae</taxon>
        <taxon>Rotaria</taxon>
    </lineage>
</organism>
<protein>
    <recommendedName>
        <fullName evidence="5">DNA topoisomerase</fullName>
        <ecNumber evidence="5">5.6.2.1</ecNumber>
    </recommendedName>
</protein>
<dbReference type="Gene3D" id="3.40.50.140">
    <property type="match status" value="1"/>
</dbReference>
<evidence type="ECO:0000256" key="2">
    <source>
        <dbReference type="ARBA" id="ARBA00023029"/>
    </source>
</evidence>
<dbReference type="SUPFAM" id="SSF56712">
    <property type="entry name" value="Prokaryotic type I DNA topoisomerase"/>
    <property type="match status" value="1"/>
</dbReference>
<dbReference type="InterPro" id="IPR000380">
    <property type="entry name" value="Topo_IA"/>
</dbReference>
<feature type="domain" description="Toprim" evidence="6">
    <location>
        <begin position="3"/>
        <end position="147"/>
    </location>
</feature>
<dbReference type="GO" id="GO:0031422">
    <property type="term" value="C:RecQ family helicase-topoisomerase III complex"/>
    <property type="evidence" value="ECO:0007669"/>
    <property type="project" value="TreeGrafter"/>
</dbReference>
<dbReference type="EMBL" id="CAJOBR010023337">
    <property type="protein sequence ID" value="CAF4953798.1"/>
    <property type="molecule type" value="Genomic_DNA"/>
</dbReference>
<dbReference type="GO" id="GO:0006281">
    <property type="term" value="P:DNA repair"/>
    <property type="evidence" value="ECO:0007669"/>
    <property type="project" value="TreeGrafter"/>
</dbReference>
<feature type="non-terminal residue" evidence="7">
    <location>
        <position position="167"/>
    </location>
</feature>
<dbReference type="Proteomes" id="UP000663848">
    <property type="component" value="Unassembled WGS sequence"/>
</dbReference>
<reference evidence="7" key="1">
    <citation type="submission" date="2021-02" db="EMBL/GenBank/DDBJ databases">
        <authorList>
            <person name="Nowell W R."/>
        </authorList>
    </citation>
    <scope>NUCLEOTIDE SEQUENCE</scope>
</reference>
<gene>
    <name evidence="7" type="ORF">QYT958_LOCUS33699</name>
</gene>
<dbReference type="InterPro" id="IPR034144">
    <property type="entry name" value="TOPRIM_TopoIII"/>
</dbReference>
<dbReference type="PANTHER" id="PTHR11390:SF21">
    <property type="entry name" value="DNA TOPOISOMERASE 3-ALPHA"/>
    <property type="match status" value="1"/>
</dbReference>
<dbReference type="EC" id="5.6.2.1" evidence="5"/>
<dbReference type="PROSITE" id="PS50880">
    <property type="entry name" value="TOPRIM"/>
    <property type="match status" value="1"/>
</dbReference>
<dbReference type="FunFam" id="3.40.50.140:FF:000003">
    <property type="entry name" value="DNA topoisomerase"/>
    <property type="match status" value="1"/>
</dbReference>